<keyword evidence="4 5" id="KW-0472">Membrane</keyword>
<dbReference type="Proteomes" id="UP001500218">
    <property type="component" value="Unassembled WGS sequence"/>
</dbReference>
<comment type="subcellular location">
    <subcellularLocation>
        <location evidence="1">Membrane</location>
        <topology evidence="1">Multi-pass membrane protein</topology>
    </subcellularLocation>
</comment>
<evidence type="ECO:0000256" key="5">
    <source>
        <dbReference type="SAM" id="Phobius"/>
    </source>
</evidence>
<comment type="caution">
    <text evidence="7">The sequence shown here is derived from an EMBL/GenBank/DDBJ whole genome shotgun (WGS) entry which is preliminary data.</text>
</comment>
<evidence type="ECO:0000259" key="6">
    <source>
        <dbReference type="Pfam" id="PF07291"/>
    </source>
</evidence>
<gene>
    <name evidence="7" type="ORF">GCM10009682_33570</name>
</gene>
<evidence type="ECO:0000256" key="4">
    <source>
        <dbReference type="ARBA" id="ARBA00023136"/>
    </source>
</evidence>
<feature type="transmembrane region" description="Helical" evidence="5">
    <location>
        <begin position="87"/>
        <end position="108"/>
    </location>
</feature>
<dbReference type="InterPro" id="IPR009908">
    <property type="entry name" value="Methylamine_util_MauE"/>
</dbReference>
<organism evidence="7 8">
    <name type="scientific">Luedemannella flava</name>
    <dbReference type="NCBI Taxonomy" id="349316"/>
    <lineage>
        <taxon>Bacteria</taxon>
        <taxon>Bacillati</taxon>
        <taxon>Actinomycetota</taxon>
        <taxon>Actinomycetes</taxon>
        <taxon>Micromonosporales</taxon>
        <taxon>Micromonosporaceae</taxon>
        <taxon>Luedemannella</taxon>
    </lineage>
</organism>
<feature type="transmembrane region" description="Helical" evidence="5">
    <location>
        <begin position="19"/>
        <end position="37"/>
    </location>
</feature>
<name>A0ABN2M4M4_9ACTN</name>
<feature type="transmembrane region" description="Helical" evidence="5">
    <location>
        <begin position="58"/>
        <end position="81"/>
    </location>
</feature>
<evidence type="ECO:0000313" key="7">
    <source>
        <dbReference type="EMBL" id="GAA1809084.1"/>
    </source>
</evidence>
<dbReference type="Pfam" id="PF07291">
    <property type="entry name" value="MauE"/>
    <property type="match status" value="1"/>
</dbReference>
<keyword evidence="3 5" id="KW-1133">Transmembrane helix</keyword>
<protein>
    <submittedName>
        <fullName evidence="7">DoxX family membrane protein</fullName>
    </submittedName>
</protein>
<sequence>MDVTAVTTPVGAWSRTRPWIGLAARVVLAGVFLVAGGSKVGDLAASGRAVHAYRLMPYDVSATVGAVLPFVELALGLLLLIGLATRLAAAIGAALMAIFIAGIASVWARGLSIDCGCFGTGGELAPGQSPNYGWEIARDVGLLALAIFLVAYPRTPLSVDGYVLGDYSLQESDA</sequence>
<dbReference type="RefSeq" id="WP_344132341.1">
    <property type="nucleotide sequence ID" value="NZ_BAAALT010000097.1"/>
</dbReference>
<evidence type="ECO:0000313" key="8">
    <source>
        <dbReference type="Proteomes" id="UP001500218"/>
    </source>
</evidence>
<evidence type="ECO:0000256" key="1">
    <source>
        <dbReference type="ARBA" id="ARBA00004141"/>
    </source>
</evidence>
<keyword evidence="8" id="KW-1185">Reference proteome</keyword>
<evidence type="ECO:0000256" key="3">
    <source>
        <dbReference type="ARBA" id="ARBA00022989"/>
    </source>
</evidence>
<keyword evidence="2 5" id="KW-0812">Transmembrane</keyword>
<reference evidence="7 8" key="1">
    <citation type="journal article" date="2019" name="Int. J. Syst. Evol. Microbiol.">
        <title>The Global Catalogue of Microorganisms (GCM) 10K type strain sequencing project: providing services to taxonomists for standard genome sequencing and annotation.</title>
        <authorList>
            <consortium name="The Broad Institute Genomics Platform"/>
            <consortium name="The Broad Institute Genome Sequencing Center for Infectious Disease"/>
            <person name="Wu L."/>
            <person name="Ma J."/>
        </authorList>
    </citation>
    <scope>NUCLEOTIDE SEQUENCE [LARGE SCALE GENOMIC DNA]</scope>
    <source>
        <strain evidence="7 8">JCM 13250</strain>
    </source>
</reference>
<evidence type="ECO:0000256" key="2">
    <source>
        <dbReference type="ARBA" id="ARBA00022692"/>
    </source>
</evidence>
<proteinExistence type="predicted"/>
<feature type="domain" description="Methylamine utilisation protein MauE" evidence="6">
    <location>
        <begin position="18"/>
        <end position="151"/>
    </location>
</feature>
<accession>A0ABN2M4M4</accession>
<dbReference type="EMBL" id="BAAALT010000097">
    <property type="protein sequence ID" value="GAA1809084.1"/>
    <property type="molecule type" value="Genomic_DNA"/>
</dbReference>